<organism evidence="2 3">
    <name type="scientific">Mycobacterium phage SkinnyPete</name>
    <dbReference type="NCBI Taxonomy" id="1821539"/>
    <lineage>
        <taxon>Viruses</taxon>
        <taxon>Duplodnaviria</taxon>
        <taxon>Heunggongvirae</taxon>
        <taxon>Uroviricota</taxon>
        <taxon>Caudoviricetes</taxon>
        <taxon>Nclasvirinae</taxon>
        <taxon>Charlievirus</taxon>
        <taxon>Charlievirus skinnypete</taxon>
    </lineage>
</organism>
<dbReference type="GO" id="GO:0004527">
    <property type="term" value="F:exonuclease activity"/>
    <property type="evidence" value="ECO:0007669"/>
    <property type="project" value="UniProtKB-KW"/>
</dbReference>
<keyword evidence="2" id="KW-0269">Exonuclease</keyword>
<keyword evidence="2" id="KW-0378">Hydrolase</keyword>
<gene>
    <name evidence="2" type="primary">44</name>
    <name evidence="2" type="ORF">SEA_SKINNYPETE_44</name>
</gene>
<evidence type="ECO:0000313" key="2">
    <source>
        <dbReference type="EMBL" id="AMU78474.1"/>
    </source>
</evidence>
<dbReference type="InterPro" id="IPR024432">
    <property type="entry name" value="Put_RecE_PDDEXK-like_dom"/>
</dbReference>
<dbReference type="KEGG" id="vg:40071310"/>
<reference evidence="3" key="1">
    <citation type="submission" date="2016-03" db="EMBL/GenBank/DDBJ databases">
        <authorList>
            <person name="Ploux O."/>
        </authorList>
    </citation>
    <scope>NUCLEOTIDE SEQUENCE [LARGE SCALE GENOMIC DNA]</scope>
</reference>
<dbReference type="Gene3D" id="3.90.320.10">
    <property type="match status" value="1"/>
</dbReference>
<keyword evidence="2" id="KW-0540">Nuclease</keyword>
<name>A0A142UN41_9CAUD</name>
<dbReference type="Pfam" id="PF12684">
    <property type="entry name" value="DUF3799"/>
    <property type="match status" value="1"/>
</dbReference>
<dbReference type="SUPFAM" id="SSF52980">
    <property type="entry name" value="Restriction endonuclease-like"/>
    <property type="match status" value="1"/>
</dbReference>
<dbReference type="Proteomes" id="UP000225260">
    <property type="component" value="Segment"/>
</dbReference>
<dbReference type="GeneID" id="40071310"/>
<dbReference type="EMBL" id="KU935729">
    <property type="protein sequence ID" value="AMU78474.1"/>
    <property type="molecule type" value="Genomic_DNA"/>
</dbReference>
<accession>A0A142UN41</accession>
<proteinExistence type="predicted"/>
<evidence type="ECO:0000259" key="1">
    <source>
        <dbReference type="Pfam" id="PF12684"/>
    </source>
</evidence>
<dbReference type="OrthoDB" id="4806at10239"/>
<evidence type="ECO:0000313" key="3">
    <source>
        <dbReference type="Proteomes" id="UP000225260"/>
    </source>
</evidence>
<dbReference type="RefSeq" id="YP_009595735.1">
    <property type="nucleotide sequence ID" value="NC_041882.1"/>
</dbReference>
<protein>
    <submittedName>
        <fullName evidence="2">RecE-like exonuclease</fullName>
    </submittedName>
</protein>
<sequence>MTSVPEKDGMHRFVDEEDYHADRGSLSVSSAKLLLPPSCPAKFRWQQDNERKPKRVWDFGHVAHKLVLGKGAEFEILDPVIHGLKADGTLSEKPTATANWRKAEADARKRGKVPIHIAEFSKAYDMAEKVRQHPTAGPIFADPEGQAEVALYYTDPETGVRLRGRCDWLTHVDGRLTIVDYKTSVTANPAELVRKFWALGYHLQASWYRSLAMALGLDDDPDFLFVVSEKDQPHVVTMLRYDSDALAEGERLNRRAIDLYAECQSTGTWPTYTDRIVPLSVPGWAFREAAAEAAEADQGTADELIAELEGMFSEQ</sequence>
<feature type="domain" description="Putative exodeoxyribonuclease 8 PDDEXK-like" evidence="1">
    <location>
        <begin position="27"/>
        <end position="274"/>
    </location>
</feature>
<dbReference type="InterPro" id="IPR011604">
    <property type="entry name" value="PDDEXK-like_dom_sf"/>
</dbReference>
<dbReference type="InterPro" id="IPR011335">
    <property type="entry name" value="Restrct_endonuc-II-like"/>
</dbReference>
<keyword evidence="3" id="KW-1185">Reference proteome</keyword>